<accession>A0A348AJ33</accession>
<dbReference type="EMBL" id="AP018449">
    <property type="protein sequence ID" value="BBB91081.1"/>
    <property type="molecule type" value="Genomic_DNA"/>
</dbReference>
<organism evidence="1 2">
    <name type="scientific">Methylomusa anaerophila</name>
    <dbReference type="NCBI Taxonomy" id="1930071"/>
    <lineage>
        <taxon>Bacteria</taxon>
        <taxon>Bacillati</taxon>
        <taxon>Bacillota</taxon>
        <taxon>Negativicutes</taxon>
        <taxon>Selenomonadales</taxon>
        <taxon>Sporomusaceae</taxon>
        <taxon>Methylomusa</taxon>
    </lineage>
</organism>
<keyword evidence="2" id="KW-1185">Reference proteome</keyword>
<protein>
    <submittedName>
        <fullName evidence="1">Uncharacterized protein</fullName>
    </submittedName>
</protein>
<dbReference type="AlphaFoldDB" id="A0A348AJ33"/>
<evidence type="ECO:0000313" key="2">
    <source>
        <dbReference type="Proteomes" id="UP000276437"/>
    </source>
</evidence>
<reference evidence="1 2" key="1">
    <citation type="journal article" date="2018" name="Int. J. Syst. Evol. Microbiol.">
        <title>Methylomusa anaerophila gen. nov., sp. nov., an anaerobic methanol-utilizing bacterium isolated from a microbial fuel cell.</title>
        <authorList>
            <person name="Amano N."/>
            <person name="Yamamuro A."/>
            <person name="Miyahara M."/>
            <person name="Kouzuma A."/>
            <person name="Abe T."/>
            <person name="Watanabe K."/>
        </authorList>
    </citation>
    <scope>NUCLEOTIDE SEQUENCE [LARGE SCALE GENOMIC DNA]</scope>
    <source>
        <strain evidence="1 2">MMFC1</strain>
    </source>
</reference>
<dbReference type="RefSeq" id="WP_126308145.1">
    <property type="nucleotide sequence ID" value="NZ_AP018449.1"/>
</dbReference>
<sequence length="97" mass="11166">MKTDEMLLKVDSWRIKIENRDGMITQAFEPAWEKVNNSVRIYKNRGGPVTLQLRTRTPLTRSGRGKLRHMLAHVELTTDEAKELIRALTTMIAECQG</sequence>
<proteinExistence type="predicted"/>
<gene>
    <name evidence="1" type="ORF">MAMMFC1_01749</name>
</gene>
<dbReference type="KEGG" id="mana:MAMMFC1_01749"/>
<evidence type="ECO:0000313" key="1">
    <source>
        <dbReference type="EMBL" id="BBB91081.1"/>
    </source>
</evidence>
<dbReference type="Proteomes" id="UP000276437">
    <property type="component" value="Chromosome"/>
</dbReference>
<name>A0A348AJ33_9FIRM</name>